<dbReference type="OrthoDB" id="2286242at2759"/>
<keyword evidence="1" id="KW-0863">Zinc-finger</keyword>
<evidence type="ECO:0000259" key="3">
    <source>
        <dbReference type="PROSITE" id="PS50158"/>
    </source>
</evidence>
<sequence>MESPRDRLVCGHVNPQIQKRLLSEDGLTLDKAVQLALAMDTTMSDTAQLQKEKHDETTHATRANKNSPNSKFSNKPRPNRNQQTRGDRPNTKCRNCGGVYPHTGECSTKGKDCYKCGKANHYSKYCRSKPCDNRVKQISEETSAYVFATNAPKLKSLPSCKVEIAGTKINMGLTHKQVSCPRKLAFQN</sequence>
<proteinExistence type="predicted"/>
<keyword evidence="1" id="KW-0862">Zinc</keyword>
<evidence type="ECO:0000313" key="5">
    <source>
        <dbReference type="Proteomes" id="UP000230750"/>
    </source>
</evidence>
<feature type="domain" description="CCHC-type" evidence="3">
    <location>
        <begin position="113"/>
        <end position="128"/>
    </location>
</feature>
<keyword evidence="5" id="KW-1185">Reference proteome</keyword>
<name>A0A2G8K2L2_STIJA</name>
<evidence type="ECO:0000256" key="1">
    <source>
        <dbReference type="PROSITE-ProRule" id="PRU00047"/>
    </source>
</evidence>
<feature type="compositionally biased region" description="Basic and acidic residues" evidence="2">
    <location>
        <begin position="50"/>
        <end position="59"/>
    </location>
</feature>
<comment type="caution">
    <text evidence="4">The sequence shown here is derived from an EMBL/GenBank/DDBJ whole genome shotgun (WGS) entry which is preliminary data.</text>
</comment>
<reference evidence="4 5" key="1">
    <citation type="journal article" date="2017" name="PLoS Biol.">
        <title>The sea cucumber genome provides insights into morphological evolution and visceral regeneration.</title>
        <authorList>
            <person name="Zhang X."/>
            <person name="Sun L."/>
            <person name="Yuan J."/>
            <person name="Sun Y."/>
            <person name="Gao Y."/>
            <person name="Zhang L."/>
            <person name="Li S."/>
            <person name="Dai H."/>
            <person name="Hamel J.F."/>
            <person name="Liu C."/>
            <person name="Yu Y."/>
            <person name="Liu S."/>
            <person name="Lin W."/>
            <person name="Guo K."/>
            <person name="Jin S."/>
            <person name="Xu P."/>
            <person name="Storey K.B."/>
            <person name="Huan P."/>
            <person name="Zhang T."/>
            <person name="Zhou Y."/>
            <person name="Zhang J."/>
            <person name="Lin C."/>
            <person name="Li X."/>
            <person name="Xing L."/>
            <person name="Huo D."/>
            <person name="Sun M."/>
            <person name="Wang L."/>
            <person name="Mercier A."/>
            <person name="Li F."/>
            <person name="Yang H."/>
            <person name="Xiang J."/>
        </authorList>
    </citation>
    <scope>NUCLEOTIDE SEQUENCE [LARGE SCALE GENOMIC DNA]</scope>
    <source>
        <strain evidence="4">Shaxun</strain>
        <tissue evidence="4">Muscle</tissue>
    </source>
</reference>
<dbReference type="PROSITE" id="PS50158">
    <property type="entry name" value="ZF_CCHC"/>
    <property type="match status" value="1"/>
</dbReference>
<keyword evidence="1" id="KW-0479">Metal-binding</keyword>
<dbReference type="InterPro" id="IPR001878">
    <property type="entry name" value="Znf_CCHC"/>
</dbReference>
<dbReference type="PANTHER" id="PTHR37984:SF5">
    <property type="entry name" value="PROTEIN NYNRIN-LIKE"/>
    <property type="match status" value="1"/>
</dbReference>
<accession>A0A2G8K2L2</accession>
<dbReference type="GO" id="GO:0008270">
    <property type="term" value="F:zinc ion binding"/>
    <property type="evidence" value="ECO:0007669"/>
    <property type="project" value="UniProtKB-KW"/>
</dbReference>
<evidence type="ECO:0000256" key="2">
    <source>
        <dbReference type="SAM" id="MobiDB-lite"/>
    </source>
</evidence>
<gene>
    <name evidence="4" type="ORF">BSL78_20902</name>
</gene>
<dbReference type="AlphaFoldDB" id="A0A2G8K2L2"/>
<feature type="compositionally biased region" description="Low complexity" evidence="2">
    <location>
        <begin position="64"/>
        <end position="76"/>
    </location>
</feature>
<dbReference type="STRING" id="307972.A0A2G8K2L2"/>
<dbReference type="InterPro" id="IPR050951">
    <property type="entry name" value="Retrovirus_Pol_polyprotein"/>
</dbReference>
<dbReference type="EMBL" id="MRZV01000949">
    <property type="protein sequence ID" value="PIK42247.1"/>
    <property type="molecule type" value="Genomic_DNA"/>
</dbReference>
<dbReference type="PANTHER" id="PTHR37984">
    <property type="entry name" value="PROTEIN CBG26694"/>
    <property type="match status" value="1"/>
</dbReference>
<dbReference type="Proteomes" id="UP000230750">
    <property type="component" value="Unassembled WGS sequence"/>
</dbReference>
<protein>
    <recommendedName>
        <fullName evidence="3">CCHC-type domain-containing protein</fullName>
    </recommendedName>
</protein>
<feature type="region of interest" description="Disordered" evidence="2">
    <location>
        <begin position="44"/>
        <end position="92"/>
    </location>
</feature>
<evidence type="ECO:0000313" key="4">
    <source>
        <dbReference type="EMBL" id="PIK42247.1"/>
    </source>
</evidence>
<organism evidence="4 5">
    <name type="scientific">Stichopus japonicus</name>
    <name type="common">Sea cucumber</name>
    <dbReference type="NCBI Taxonomy" id="307972"/>
    <lineage>
        <taxon>Eukaryota</taxon>
        <taxon>Metazoa</taxon>
        <taxon>Echinodermata</taxon>
        <taxon>Eleutherozoa</taxon>
        <taxon>Echinozoa</taxon>
        <taxon>Holothuroidea</taxon>
        <taxon>Aspidochirotacea</taxon>
        <taxon>Aspidochirotida</taxon>
        <taxon>Stichopodidae</taxon>
        <taxon>Apostichopus</taxon>
    </lineage>
</organism>
<dbReference type="Gene3D" id="4.10.60.10">
    <property type="entry name" value="Zinc finger, CCHC-type"/>
    <property type="match status" value="1"/>
</dbReference>
<dbReference type="GO" id="GO:0003676">
    <property type="term" value="F:nucleic acid binding"/>
    <property type="evidence" value="ECO:0007669"/>
    <property type="project" value="InterPro"/>
</dbReference>